<gene>
    <name evidence="1" type="ORF">PISMIDRAFT_623936</name>
</gene>
<accession>A0A0C9ZHW2</accession>
<keyword evidence="2" id="KW-1185">Reference proteome</keyword>
<evidence type="ECO:0000313" key="2">
    <source>
        <dbReference type="Proteomes" id="UP000054018"/>
    </source>
</evidence>
<organism evidence="1 2">
    <name type="scientific">Pisolithus microcarpus 441</name>
    <dbReference type="NCBI Taxonomy" id="765257"/>
    <lineage>
        <taxon>Eukaryota</taxon>
        <taxon>Fungi</taxon>
        <taxon>Dikarya</taxon>
        <taxon>Basidiomycota</taxon>
        <taxon>Agaricomycotina</taxon>
        <taxon>Agaricomycetes</taxon>
        <taxon>Agaricomycetidae</taxon>
        <taxon>Boletales</taxon>
        <taxon>Sclerodermatineae</taxon>
        <taxon>Pisolithaceae</taxon>
        <taxon>Pisolithus</taxon>
    </lineage>
</organism>
<dbReference type="EMBL" id="KN833782">
    <property type="protein sequence ID" value="KIK19573.1"/>
    <property type="molecule type" value="Genomic_DNA"/>
</dbReference>
<name>A0A0C9ZHW2_9AGAM</name>
<evidence type="ECO:0000313" key="1">
    <source>
        <dbReference type="EMBL" id="KIK19573.1"/>
    </source>
</evidence>
<dbReference type="AlphaFoldDB" id="A0A0C9ZHW2"/>
<sequence length="93" mass="10392">MEGRSDTDIPGALRAAFQGGAFPANLYPFLERLTPNYCVWSCLAYLQRKSAAKSAQNVHDSVIPNIKILQEAIKKFPQITFRTPLLTVVVIDR</sequence>
<reference evidence="2" key="2">
    <citation type="submission" date="2015-01" db="EMBL/GenBank/DDBJ databases">
        <title>Evolutionary Origins and Diversification of the Mycorrhizal Mutualists.</title>
        <authorList>
            <consortium name="DOE Joint Genome Institute"/>
            <consortium name="Mycorrhizal Genomics Consortium"/>
            <person name="Kohler A."/>
            <person name="Kuo A."/>
            <person name="Nagy L.G."/>
            <person name="Floudas D."/>
            <person name="Copeland A."/>
            <person name="Barry K.W."/>
            <person name="Cichocki N."/>
            <person name="Veneault-Fourrey C."/>
            <person name="LaButti K."/>
            <person name="Lindquist E.A."/>
            <person name="Lipzen A."/>
            <person name="Lundell T."/>
            <person name="Morin E."/>
            <person name="Murat C."/>
            <person name="Riley R."/>
            <person name="Ohm R."/>
            <person name="Sun H."/>
            <person name="Tunlid A."/>
            <person name="Henrissat B."/>
            <person name="Grigoriev I.V."/>
            <person name="Hibbett D.S."/>
            <person name="Martin F."/>
        </authorList>
    </citation>
    <scope>NUCLEOTIDE SEQUENCE [LARGE SCALE GENOMIC DNA]</scope>
    <source>
        <strain evidence="2">441</strain>
    </source>
</reference>
<dbReference type="Proteomes" id="UP000054018">
    <property type="component" value="Unassembled WGS sequence"/>
</dbReference>
<dbReference type="HOGENOM" id="CLU_2400535_0_0_1"/>
<reference evidence="1 2" key="1">
    <citation type="submission" date="2014-04" db="EMBL/GenBank/DDBJ databases">
        <authorList>
            <consortium name="DOE Joint Genome Institute"/>
            <person name="Kuo A."/>
            <person name="Kohler A."/>
            <person name="Costa M.D."/>
            <person name="Nagy L.G."/>
            <person name="Floudas D."/>
            <person name="Copeland A."/>
            <person name="Barry K.W."/>
            <person name="Cichocki N."/>
            <person name="Veneault-Fourrey C."/>
            <person name="LaButti K."/>
            <person name="Lindquist E.A."/>
            <person name="Lipzen A."/>
            <person name="Lundell T."/>
            <person name="Morin E."/>
            <person name="Murat C."/>
            <person name="Sun H."/>
            <person name="Tunlid A."/>
            <person name="Henrissat B."/>
            <person name="Grigoriev I.V."/>
            <person name="Hibbett D.S."/>
            <person name="Martin F."/>
            <person name="Nordberg H.P."/>
            <person name="Cantor M.N."/>
            <person name="Hua S.X."/>
        </authorList>
    </citation>
    <scope>NUCLEOTIDE SEQUENCE [LARGE SCALE GENOMIC DNA]</scope>
    <source>
        <strain evidence="1 2">441</strain>
    </source>
</reference>
<proteinExistence type="predicted"/>
<protein>
    <submittedName>
        <fullName evidence="1">Uncharacterized protein</fullName>
    </submittedName>
</protein>